<feature type="compositionally biased region" description="Polar residues" evidence="1">
    <location>
        <begin position="249"/>
        <end position="259"/>
    </location>
</feature>
<accession>Q4UF49</accession>
<gene>
    <name evidence="3" type="ORF">TA14605</name>
</gene>
<organism evidence="3 4">
    <name type="scientific">Theileria annulata</name>
    <dbReference type="NCBI Taxonomy" id="5874"/>
    <lineage>
        <taxon>Eukaryota</taxon>
        <taxon>Sar</taxon>
        <taxon>Alveolata</taxon>
        <taxon>Apicomplexa</taxon>
        <taxon>Aconoidasida</taxon>
        <taxon>Piroplasmida</taxon>
        <taxon>Theileriidae</taxon>
        <taxon>Theileria</taxon>
    </lineage>
</organism>
<evidence type="ECO:0000313" key="3">
    <source>
        <dbReference type="EMBL" id="CAI74290.1"/>
    </source>
</evidence>
<dbReference type="EMBL" id="CR940348">
    <property type="protein sequence ID" value="CAI74290.1"/>
    <property type="molecule type" value="Genomic_DNA"/>
</dbReference>
<feature type="transmembrane region" description="Helical" evidence="2">
    <location>
        <begin position="458"/>
        <end position="483"/>
    </location>
</feature>
<dbReference type="KEGG" id="tan:TA14605"/>
<dbReference type="Proteomes" id="UP000001950">
    <property type="component" value="Chromosome 2"/>
</dbReference>
<dbReference type="AlphaFoldDB" id="Q4UF49"/>
<proteinExistence type="predicted"/>
<evidence type="ECO:0000313" key="4">
    <source>
        <dbReference type="Proteomes" id="UP000001950"/>
    </source>
</evidence>
<dbReference type="GeneID" id="3862380"/>
<reference evidence="3 4" key="1">
    <citation type="journal article" date="2005" name="Science">
        <title>Genome of the host-cell transforming parasite Theileria annulata compared with T. parva.</title>
        <authorList>
            <person name="Pain A."/>
            <person name="Renauld H."/>
            <person name="Berriman M."/>
            <person name="Murphy L."/>
            <person name="Yeats C.A."/>
            <person name="Weir W."/>
            <person name="Kerhornou A."/>
            <person name="Aslett M."/>
            <person name="Bishop R."/>
            <person name="Bouchier C."/>
            <person name="Cochet M."/>
            <person name="Coulson R.M.R."/>
            <person name="Cronin A."/>
            <person name="de Villiers E.P."/>
            <person name="Fraser A."/>
            <person name="Fosker N."/>
            <person name="Gardner M."/>
            <person name="Goble A."/>
            <person name="Griffiths-Jones S."/>
            <person name="Harris D.E."/>
            <person name="Katzer F."/>
            <person name="Larke N."/>
            <person name="Lord A."/>
            <person name="Maser P."/>
            <person name="McKellar S."/>
            <person name="Mooney P."/>
            <person name="Morton F."/>
            <person name="Nene V."/>
            <person name="O'Neil S."/>
            <person name="Price C."/>
            <person name="Quail M.A."/>
            <person name="Rabbinowitsch E."/>
            <person name="Rawlings N.D."/>
            <person name="Rutter S."/>
            <person name="Saunders D."/>
            <person name="Seeger K."/>
            <person name="Shah T."/>
            <person name="Squares R."/>
            <person name="Squares S."/>
            <person name="Tivey A."/>
            <person name="Walker A.R."/>
            <person name="Woodward J."/>
            <person name="Dobbelaere D.A.E."/>
            <person name="Langsley G."/>
            <person name="Rajandream M.A."/>
            <person name="McKeever D."/>
            <person name="Shiels B."/>
            <person name="Tait A."/>
            <person name="Barrell B.G."/>
            <person name="Hall N."/>
        </authorList>
    </citation>
    <scope>NUCLEOTIDE SEQUENCE [LARGE SCALE GENOMIC DNA]</scope>
    <source>
        <strain evidence="4">Ankara</strain>
    </source>
</reference>
<name>Q4UF49_THEAN</name>
<keyword evidence="2" id="KW-0812">Transmembrane</keyword>
<protein>
    <submittedName>
        <fullName evidence="3">Tpr-related protein family member, putative</fullName>
    </submittedName>
</protein>
<keyword evidence="2" id="KW-1133">Transmembrane helix</keyword>
<keyword evidence="2" id="KW-0472">Membrane</keyword>
<dbReference type="InParanoid" id="Q4UF49"/>
<sequence length="484" mass="53105">MFTTGGTRLKVKADDIKNKAVTLSSTATSQSTTEITNTKGTDIQGDTAPQGLQTKATQLQTKASSLYNAADGIVQAARDSGSPLTTLQGPAGDLKNAAKKAPPDTDSLYYHAGQLANHTPGSGDLEPKATKVITAFDKVQGHYEALMKKASDEQKKNPLVTAVKTKFEELKSEYDGMLNFTKLKKKAGELKDTAGNQTGTELTGKLQTPATELATRAQNLSDAAGAVTDNTLKAQATALKDAAKGPEPDTSSLNAKASALQSTPNQYDKAKPVIIAFDTVKQQFDELIKLAIEHGKLSLVQNVESAFKELKTHYDTMMPFTKIKYYSDQISIQAGNLRESGGATEADKIVRYFEFMNQAYYKLTDKEEQTKVKNEFEPLKSVYDQILNVTKMKKYADEVYIKAPQIDIGTATPSEVKTLIDTIEKIYDGADQTAQDNVKSHWEALKGVINGEMKHWKFIWIIPPSIVTQWLNFLIYVILLVVYH</sequence>
<dbReference type="VEuPathDB" id="PiroplasmaDB:TA14605"/>
<feature type="region of interest" description="Disordered" evidence="1">
    <location>
        <begin position="240"/>
        <end position="259"/>
    </location>
</feature>
<dbReference type="RefSeq" id="XP_952022.1">
    <property type="nucleotide sequence ID" value="XM_946929.1"/>
</dbReference>
<keyword evidence="4" id="KW-1185">Reference proteome</keyword>
<evidence type="ECO:0000256" key="1">
    <source>
        <dbReference type="SAM" id="MobiDB-lite"/>
    </source>
</evidence>
<evidence type="ECO:0000256" key="2">
    <source>
        <dbReference type="SAM" id="Phobius"/>
    </source>
</evidence>